<feature type="region of interest" description="Disordered" evidence="1">
    <location>
        <begin position="165"/>
        <end position="218"/>
    </location>
</feature>
<dbReference type="Proteomes" id="UP000639338">
    <property type="component" value="Unassembled WGS sequence"/>
</dbReference>
<evidence type="ECO:0000256" key="1">
    <source>
        <dbReference type="SAM" id="MobiDB-lite"/>
    </source>
</evidence>
<proteinExistence type="predicted"/>
<accession>A0A834Y5A6</accession>
<sequence>MDKIIIVVRCTPPSYRDNYLPMGSKTILTLREKAQFRYYPVLSSSSSSSSSASSSDQSSVEKKSTNWTVGQSISCLKKNSNHLIDNRRINNSPVSLSKRGISIELQRASKVESSNELSKLFNSTKKLKNKTTSTPAKSNSPRNSFENKNTKEEIPSIKIEAFVDAKGESSSSNQQNASQKVSTKIKPNASSVKNKPLIIKKELDDSPPKIKQEKSSKIKLNGIKKEPILLSSDVETPVAPLRLKKLKKENLSSSKIKTETPSDNLLKKSSKISIKNQELPVPISHSKKNKKKPSSISESASSLSSQIFSKFIKKEAPSESSKQSLKIDSPQAGYQVASTSDVIHETDVYPSTSMRTSVDSMINQPTTSKNSLSSGANQQVVQSIGKKKYQCSAKCSRSLGNDNKNSTRTKCQRQRRVYYYLAEDFVRGFF</sequence>
<dbReference type="EMBL" id="JACMRX010000001">
    <property type="protein sequence ID" value="KAF7996766.1"/>
    <property type="molecule type" value="Genomic_DNA"/>
</dbReference>
<feature type="compositionally biased region" description="Low complexity" evidence="1">
    <location>
        <begin position="122"/>
        <end position="134"/>
    </location>
</feature>
<gene>
    <name evidence="2" type="ORF">HCN44_002412</name>
</gene>
<reference evidence="2 3" key="1">
    <citation type="submission" date="2020-08" db="EMBL/GenBank/DDBJ databases">
        <title>Aphidius gifuensis genome sequencing and assembly.</title>
        <authorList>
            <person name="Du Z."/>
        </authorList>
    </citation>
    <scope>NUCLEOTIDE SEQUENCE [LARGE SCALE GENOMIC DNA]</scope>
    <source>
        <strain evidence="2">YNYX2018</strain>
        <tissue evidence="2">Adults</tissue>
    </source>
</reference>
<dbReference type="AlphaFoldDB" id="A0A834Y5A6"/>
<name>A0A834Y5A6_APHGI</name>
<feature type="compositionally biased region" description="Low complexity" evidence="1">
    <location>
        <begin position="169"/>
        <end position="179"/>
    </location>
</feature>
<comment type="caution">
    <text evidence="2">The sequence shown here is derived from an EMBL/GenBank/DDBJ whole genome shotgun (WGS) entry which is preliminary data.</text>
</comment>
<feature type="region of interest" description="Disordered" evidence="1">
    <location>
        <begin position="122"/>
        <end position="151"/>
    </location>
</feature>
<feature type="compositionally biased region" description="Basic and acidic residues" evidence="1">
    <location>
        <begin position="199"/>
        <end position="216"/>
    </location>
</feature>
<feature type="region of interest" description="Disordered" evidence="1">
    <location>
        <begin position="43"/>
        <end position="63"/>
    </location>
</feature>
<feature type="compositionally biased region" description="Polar residues" evidence="1">
    <location>
        <begin position="135"/>
        <end position="147"/>
    </location>
</feature>
<dbReference type="OrthoDB" id="7701790at2759"/>
<evidence type="ECO:0000313" key="3">
    <source>
        <dbReference type="Proteomes" id="UP000639338"/>
    </source>
</evidence>
<protein>
    <submittedName>
        <fullName evidence="2">Uncharacterized protein</fullName>
    </submittedName>
</protein>
<feature type="region of interest" description="Disordered" evidence="1">
    <location>
        <begin position="276"/>
        <end position="299"/>
    </location>
</feature>
<organism evidence="2 3">
    <name type="scientific">Aphidius gifuensis</name>
    <name type="common">Parasitoid wasp</name>
    <dbReference type="NCBI Taxonomy" id="684658"/>
    <lineage>
        <taxon>Eukaryota</taxon>
        <taxon>Metazoa</taxon>
        <taxon>Ecdysozoa</taxon>
        <taxon>Arthropoda</taxon>
        <taxon>Hexapoda</taxon>
        <taxon>Insecta</taxon>
        <taxon>Pterygota</taxon>
        <taxon>Neoptera</taxon>
        <taxon>Endopterygota</taxon>
        <taxon>Hymenoptera</taxon>
        <taxon>Apocrita</taxon>
        <taxon>Ichneumonoidea</taxon>
        <taxon>Braconidae</taxon>
        <taxon>Aphidiinae</taxon>
        <taxon>Aphidius</taxon>
    </lineage>
</organism>
<evidence type="ECO:0000313" key="2">
    <source>
        <dbReference type="EMBL" id="KAF7996766.1"/>
    </source>
</evidence>
<keyword evidence="3" id="KW-1185">Reference proteome</keyword>
<feature type="compositionally biased region" description="Low complexity" evidence="1">
    <location>
        <begin position="43"/>
        <end position="58"/>
    </location>
</feature>